<dbReference type="Pfam" id="PF13175">
    <property type="entry name" value="AAA_15"/>
    <property type="match status" value="1"/>
</dbReference>
<evidence type="ECO:0000259" key="2">
    <source>
        <dbReference type="Pfam" id="PF13175"/>
    </source>
</evidence>
<dbReference type="GO" id="GO:0016887">
    <property type="term" value="F:ATP hydrolysis activity"/>
    <property type="evidence" value="ECO:0007669"/>
    <property type="project" value="InterPro"/>
</dbReference>
<name>A0A5U1JB60_SALER</name>
<dbReference type="AlphaFoldDB" id="A0A5U1JB60"/>
<organism evidence="4">
    <name type="scientific">Salmonella enterica</name>
    <name type="common">Salmonella choleraesuis</name>
    <dbReference type="NCBI Taxonomy" id="28901"/>
    <lineage>
        <taxon>Bacteria</taxon>
        <taxon>Pseudomonadati</taxon>
        <taxon>Pseudomonadota</taxon>
        <taxon>Gammaproteobacteria</taxon>
        <taxon>Enterobacterales</taxon>
        <taxon>Enterobacteriaceae</taxon>
        <taxon>Salmonella</taxon>
    </lineage>
</organism>
<proteinExistence type="predicted"/>
<reference evidence="4" key="1">
    <citation type="submission" date="2018-08" db="EMBL/GenBank/DDBJ databases">
        <authorList>
            <consortium name="PulseNet: The National Subtyping Network for Foodborne Disease Surveillance"/>
            <person name="Tarr C.L."/>
            <person name="Trees E."/>
            <person name="Katz L.S."/>
            <person name="Carleton-Romer H.A."/>
            <person name="Stroika S."/>
            <person name="Kucerova Z."/>
            <person name="Roache K.F."/>
            <person name="Sabol A.L."/>
            <person name="Besser J."/>
            <person name="Gerner-Smidt P."/>
        </authorList>
    </citation>
    <scope>NUCLEOTIDE SEQUENCE</scope>
    <source>
        <strain evidence="4">PNUSAS049711</strain>
    </source>
</reference>
<evidence type="ECO:0000259" key="1">
    <source>
        <dbReference type="Pfam" id="PF12476"/>
    </source>
</evidence>
<gene>
    <name evidence="4" type="ORF">D0O76_09475</name>
</gene>
<dbReference type="GO" id="GO:0006302">
    <property type="term" value="P:double-strand break repair"/>
    <property type="evidence" value="ECO:0007669"/>
    <property type="project" value="InterPro"/>
</dbReference>
<dbReference type="EMBL" id="AAGJLM010000004">
    <property type="protein sequence ID" value="EBO7333778.1"/>
    <property type="molecule type" value="Genomic_DNA"/>
</dbReference>
<dbReference type="InterPro" id="IPR022532">
    <property type="entry name" value="DUF3696"/>
</dbReference>
<comment type="caution">
    <text evidence="4">The sequence shown here is derived from an EMBL/GenBank/DDBJ whole genome shotgun (WGS) entry which is preliminary data.</text>
</comment>
<feature type="domain" description="DUF3696" evidence="1">
    <location>
        <begin position="325"/>
        <end position="368"/>
    </location>
</feature>
<dbReference type="InterPro" id="IPR051396">
    <property type="entry name" value="Bact_Antivir_Def_Nuclease"/>
</dbReference>
<dbReference type="InterPro" id="IPR041685">
    <property type="entry name" value="AAA_GajA/Old/RecF-like"/>
</dbReference>
<evidence type="ECO:0000313" key="4">
    <source>
        <dbReference type="EMBL" id="EBO7333778.1"/>
    </source>
</evidence>
<feature type="domain" description="Rad50/SbcC-type AAA" evidence="3">
    <location>
        <begin position="6"/>
        <end position="128"/>
    </location>
</feature>
<dbReference type="PANTHER" id="PTHR43581:SF2">
    <property type="entry name" value="EXCINUCLEASE ATPASE SUBUNIT"/>
    <property type="match status" value="1"/>
</dbReference>
<evidence type="ECO:0000259" key="3">
    <source>
        <dbReference type="Pfam" id="PF13476"/>
    </source>
</evidence>
<sequence>MLPIKSIKLKNFKSYKEQSFDLSGLNVFCGNNSVGKSTVMQAIGMVLQSDFGSKNDIKLNGELINIGRIDDIINDFISDDDQLKITLSVKECEVSWGVTQEDSANLRNELPCISGMDSIKTIKDFINASNFQYIEAERIGPRDNISLSQHNFHSDWLGKKGEYVIEVLDNIMNRQDRLILKDDNPNKDDPRIHHNYNNVRVANNIQAWMDEISPNYKIQPKLEVSANIAYNTIQAESGKQTKPKNIGFGYSYALSIVSALLLAKPGELVVLENPEAHLHPRGQSYMGRLIAYTAQAGVQVLIETHSDHLLNGIRVVARTSPDFSPELISLFYISHENNESTAEKISIGKDGKLSSWPKGFFDQQTLDMYTIMTGSFDIPNITK</sequence>
<dbReference type="InterPro" id="IPR027417">
    <property type="entry name" value="P-loop_NTPase"/>
</dbReference>
<dbReference type="InterPro" id="IPR014592">
    <property type="entry name" value="P-loop_UCP034888"/>
</dbReference>
<dbReference type="Gene3D" id="3.40.50.300">
    <property type="entry name" value="P-loop containing nucleotide triphosphate hydrolases"/>
    <property type="match status" value="1"/>
</dbReference>
<protein>
    <submittedName>
        <fullName evidence="4">DUF3696 domain-containing protein</fullName>
    </submittedName>
</protein>
<accession>A0A5U1JB60</accession>
<dbReference type="Pfam" id="PF12476">
    <property type="entry name" value="DUF3696"/>
    <property type="match status" value="1"/>
</dbReference>
<feature type="domain" description="Endonuclease GajA/Old nuclease/RecF-like AAA" evidence="2">
    <location>
        <begin position="175"/>
        <end position="309"/>
    </location>
</feature>
<dbReference type="Pfam" id="PF13476">
    <property type="entry name" value="AAA_23"/>
    <property type="match status" value="1"/>
</dbReference>
<dbReference type="SUPFAM" id="SSF52540">
    <property type="entry name" value="P-loop containing nucleoside triphosphate hydrolases"/>
    <property type="match status" value="1"/>
</dbReference>
<dbReference type="PANTHER" id="PTHR43581">
    <property type="entry name" value="ATP/GTP PHOSPHATASE"/>
    <property type="match status" value="1"/>
</dbReference>
<dbReference type="PIRSF" id="PIRSF034888">
    <property type="entry name" value="P-loop_UCP034888"/>
    <property type="match status" value="1"/>
</dbReference>
<dbReference type="InterPro" id="IPR038729">
    <property type="entry name" value="Rad50/SbcC_AAA"/>
</dbReference>